<sequence length="264" mass="29541">MAADHIYDDSTFETFFANPPTGLEFSALDRTRIPRHISCIMDGNGRWATAQGLSRGEGHKAGIVALREIITACVRLGVEVMSAYAFSTENWKRPAAEVNLLMHLFAQTFVDELPLLRRENVRVVFLGDISALPKRTREVFEYGLSETAHHTGMVLALAVNYGARAELARAARLLAEDVAAGTIEPEDIDECAVAGKLYTAGLPDPELIIRTSGELRLSNYLLWQAAYSEFYITRTYWPDFDRWGLIDAILTFQGRDRRFGGIHE</sequence>
<dbReference type="InterPro" id="IPR018520">
    <property type="entry name" value="UPP_synth-like_CS"/>
</dbReference>
<dbReference type="GO" id="GO:0008834">
    <property type="term" value="F:ditrans,polycis-undecaprenyl-diphosphate synthase [(2E,6E)-farnesyl-diphosphate specific] activity"/>
    <property type="evidence" value="ECO:0007669"/>
    <property type="project" value="TreeGrafter"/>
</dbReference>
<dbReference type="AlphaFoldDB" id="A0A1Y3XUI2"/>
<feature type="active site" description="Proton acceptor" evidence="2">
    <location>
        <position position="90"/>
    </location>
</feature>
<evidence type="ECO:0000256" key="2">
    <source>
        <dbReference type="HAMAP-Rule" id="MF_01139"/>
    </source>
</evidence>
<feature type="binding site" evidence="2">
    <location>
        <position position="229"/>
    </location>
    <ligand>
        <name>Mg(2+)</name>
        <dbReference type="ChEBI" id="CHEBI:18420"/>
    </ligand>
</feature>
<dbReference type="InterPro" id="IPR001441">
    <property type="entry name" value="UPP_synth-like"/>
</dbReference>
<organism evidence="3 4">
    <name type="scientific">[Collinsella] massiliensis</name>
    <dbReference type="NCBI Taxonomy" id="1232426"/>
    <lineage>
        <taxon>Bacteria</taxon>
        <taxon>Bacillati</taxon>
        <taxon>Actinomycetota</taxon>
        <taxon>Coriobacteriia</taxon>
        <taxon>Coriobacteriales</taxon>
        <taxon>Coriobacteriaceae</taxon>
        <taxon>Enorma</taxon>
    </lineage>
</organism>
<dbReference type="GO" id="GO:0000287">
    <property type="term" value="F:magnesium ion binding"/>
    <property type="evidence" value="ECO:0007669"/>
    <property type="project" value="UniProtKB-UniRule"/>
</dbReference>
<dbReference type="SUPFAM" id="SSF64005">
    <property type="entry name" value="Undecaprenyl diphosphate synthase"/>
    <property type="match status" value="1"/>
</dbReference>
<keyword evidence="4" id="KW-1185">Reference proteome</keyword>
<comment type="function">
    <text evidence="2">Catalyzes the condensation of isopentenyl diphosphate (IPP) with allylic pyrophosphates generating different type of terpenoids.</text>
</comment>
<dbReference type="EC" id="2.5.1.-" evidence="2"/>
<dbReference type="NCBIfam" id="TIGR00055">
    <property type="entry name" value="uppS"/>
    <property type="match status" value="1"/>
</dbReference>
<feature type="binding site" evidence="2">
    <location>
        <position position="59"/>
    </location>
    <ligand>
        <name>substrate</name>
    </ligand>
</feature>
<comment type="caution">
    <text evidence="3">The sequence shown here is derived from an EMBL/GenBank/DDBJ whole genome shotgun (WGS) entry which is preliminary data.</text>
</comment>
<name>A0A1Y3XUI2_9ACTN</name>
<dbReference type="Pfam" id="PF01255">
    <property type="entry name" value="Prenyltransf"/>
    <property type="match status" value="1"/>
</dbReference>
<accession>A0A1Y3XUI2</accession>
<comment type="cofactor">
    <cofactor evidence="2">
        <name>Mg(2+)</name>
        <dbReference type="ChEBI" id="CHEBI:18420"/>
    </cofactor>
    <text evidence="2">Binds 2 magnesium ions per subunit.</text>
</comment>
<feature type="binding site" evidence="2">
    <location>
        <position position="42"/>
    </location>
    <ligand>
        <name>Mg(2+)</name>
        <dbReference type="ChEBI" id="CHEBI:18420"/>
    </ligand>
</feature>
<feature type="active site" evidence="2">
    <location>
        <position position="42"/>
    </location>
</feature>
<feature type="binding site" evidence="2">
    <location>
        <begin position="43"/>
        <end position="46"/>
    </location>
    <ligand>
        <name>substrate</name>
    </ligand>
</feature>
<dbReference type="RefSeq" id="WP_019238553.1">
    <property type="nucleotide sequence ID" value="NZ_CABKRW010000105.1"/>
</dbReference>
<evidence type="ECO:0000313" key="4">
    <source>
        <dbReference type="Proteomes" id="UP000195781"/>
    </source>
</evidence>
<dbReference type="FunFam" id="3.40.1180.10:FF:000001">
    <property type="entry name" value="(2E,6E)-farnesyl-diphosphate-specific ditrans,polycis-undecaprenyl-diphosphate synthase"/>
    <property type="match status" value="1"/>
</dbReference>
<feature type="binding site" evidence="2">
    <location>
        <position position="93"/>
    </location>
    <ligand>
        <name>substrate</name>
    </ligand>
</feature>
<dbReference type="CDD" id="cd00475">
    <property type="entry name" value="Cis_IPPS"/>
    <property type="match status" value="1"/>
</dbReference>
<feature type="binding site" evidence="2">
    <location>
        <begin position="87"/>
        <end position="89"/>
    </location>
    <ligand>
        <name>substrate</name>
    </ligand>
</feature>
<dbReference type="PANTHER" id="PTHR10291">
    <property type="entry name" value="DEHYDRODOLICHYL DIPHOSPHATE SYNTHASE FAMILY MEMBER"/>
    <property type="match status" value="1"/>
</dbReference>
<keyword evidence="2" id="KW-0460">Magnesium</keyword>
<keyword evidence="2" id="KW-0479">Metal-binding</keyword>
<comment type="similarity">
    <text evidence="2">Belongs to the UPP synthase family.</text>
</comment>
<dbReference type="GO" id="GO:0016094">
    <property type="term" value="P:polyprenol biosynthetic process"/>
    <property type="evidence" value="ECO:0007669"/>
    <property type="project" value="TreeGrafter"/>
</dbReference>
<feature type="binding site" evidence="2">
    <location>
        <begin position="216"/>
        <end position="218"/>
    </location>
    <ligand>
        <name>substrate</name>
    </ligand>
</feature>
<dbReference type="PROSITE" id="PS01066">
    <property type="entry name" value="UPP_SYNTHASE"/>
    <property type="match status" value="1"/>
</dbReference>
<evidence type="ECO:0000313" key="3">
    <source>
        <dbReference type="EMBL" id="OUN89142.1"/>
    </source>
</evidence>
<dbReference type="Proteomes" id="UP000195781">
    <property type="component" value="Unassembled WGS sequence"/>
</dbReference>
<dbReference type="NCBIfam" id="NF011405">
    <property type="entry name" value="PRK14830.1"/>
    <property type="match status" value="1"/>
</dbReference>
<reference evidence="4" key="1">
    <citation type="submission" date="2017-04" db="EMBL/GenBank/DDBJ databases">
        <title>Function of individual gut microbiota members based on whole genome sequencing of pure cultures obtained from chicken caecum.</title>
        <authorList>
            <person name="Medvecky M."/>
            <person name="Cejkova D."/>
            <person name="Polansky O."/>
            <person name="Karasova D."/>
            <person name="Kubasova T."/>
            <person name="Cizek A."/>
            <person name="Rychlik I."/>
        </authorList>
    </citation>
    <scope>NUCLEOTIDE SEQUENCE [LARGE SCALE GENOMIC DNA]</scope>
    <source>
        <strain evidence="4">An5</strain>
    </source>
</reference>
<dbReference type="Gene3D" id="3.40.1180.10">
    <property type="entry name" value="Decaprenyl diphosphate synthase-like"/>
    <property type="match status" value="1"/>
</dbReference>
<evidence type="ECO:0000256" key="1">
    <source>
        <dbReference type="ARBA" id="ARBA00022679"/>
    </source>
</evidence>
<feature type="binding site" evidence="2">
    <location>
        <position position="91"/>
    </location>
    <ligand>
        <name>substrate</name>
    </ligand>
</feature>
<proteinExistence type="inferred from homology"/>
<dbReference type="HAMAP" id="MF_01139">
    <property type="entry name" value="ISPT"/>
    <property type="match status" value="1"/>
</dbReference>
<feature type="binding site" evidence="2">
    <location>
        <position position="47"/>
    </location>
    <ligand>
        <name>substrate</name>
    </ligand>
</feature>
<dbReference type="PANTHER" id="PTHR10291:SF0">
    <property type="entry name" value="DEHYDRODOLICHYL DIPHOSPHATE SYNTHASE 2"/>
    <property type="match status" value="1"/>
</dbReference>
<dbReference type="GO" id="GO:0005829">
    <property type="term" value="C:cytosol"/>
    <property type="evidence" value="ECO:0007669"/>
    <property type="project" value="TreeGrafter"/>
</dbReference>
<comment type="subunit">
    <text evidence="2">Homodimer.</text>
</comment>
<feature type="binding site" evidence="2">
    <location>
        <position position="55"/>
    </location>
    <ligand>
        <name>substrate</name>
    </ligand>
</feature>
<dbReference type="OrthoDB" id="4191603at2"/>
<dbReference type="InterPro" id="IPR036424">
    <property type="entry name" value="UPP_synth-like_sf"/>
</dbReference>
<feature type="binding site" evidence="2">
    <location>
        <position position="210"/>
    </location>
    <ligand>
        <name>substrate</name>
    </ligand>
</feature>
<keyword evidence="1 2" id="KW-0808">Transferase</keyword>
<protein>
    <recommendedName>
        <fullName evidence="2">Isoprenyl transferase</fullName>
        <ecNumber evidence="2">2.5.1.-</ecNumber>
    </recommendedName>
</protein>
<dbReference type="EMBL" id="NFIE01000005">
    <property type="protein sequence ID" value="OUN89142.1"/>
    <property type="molecule type" value="Genomic_DNA"/>
</dbReference>
<dbReference type="GO" id="GO:0030145">
    <property type="term" value="F:manganese ion binding"/>
    <property type="evidence" value="ECO:0007669"/>
    <property type="project" value="TreeGrafter"/>
</dbReference>
<gene>
    <name evidence="3" type="ORF">B5G02_02680</name>
</gene>